<dbReference type="Proteomes" id="UP000638648">
    <property type="component" value="Unassembled WGS sequence"/>
</dbReference>
<evidence type="ECO:0000259" key="3">
    <source>
        <dbReference type="PROSITE" id="PS51186"/>
    </source>
</evidence>
<dbReference type="RefSeq" id="WP_192754830.1">
    <property type="nucleotide sequence ID" value="NZ_BAABJL010000176.1"/>
</dbReference>
<sequence length="329" mass="35192">MTTLLRDARPAEYADIARLLHDVYGGEDLVRPGYLPALEDTAARAQDPATDVVVALDPDTGTLLGTATVVLPGTLWTSATQEGEATLRMLAVHPRARGRGVGAALLGECVARTRLAGITAMGLHTTDAMRDAHRLYARCGFTRAPERDEEARSGGMLRAFTLGIAPGPTVRTAEPEEYDEAGRITVEAYVGDGLVNATDSYAGRLADGKRRAIDAELLVAADHVAGRLLGTATYCPPGSPYSEVARPDEGEFRMLGVASNARGRGVGEALVRTVLRRAHAGGLRGVVLSTSTKMHTAHRLYERLGFVRDPERDWVPEPDVALLAYAREV</sequence>
<dbReference type="CDD" id="cd04301">
    <property type="entry name" value="NAT_SF"/>
    <property type="match status" value="2"/>
</dbReference>
<dbReference type="Gene3D" id="3.40.630.30">
    <property type="match status" value="2"/>
</dbReference>
<reference evidence="4" key="1">
    <citation type="submission" date="2020-10" db="EMBL/GenBank/DDBJ databases">
        <title>Sequencing the genomes of 1000 actinobacteria strains.</title>
        <authorList>
            <person name="Klenk H.-P."/>
        </authorList>
    </citation>
    <scope>NUCLEOTIDE SEQUENCE</scope>
    <source>
        <strain evidence="4">DSM 45354</strain>
    </source>
</reference>
<accession>A0A927RGY0</accession>
<dbReference type="InterPro" id="IPR050832">
    <property type="entry name" value="Bact_Acetyltransf"/>
</dbReference>
<feature type="domain" description="N-acetyltransferase" evidence="3">
    <location>
        <begin position="168"/>
        <end position="327"/>
    </location>
</feature>
<comment type="caution">
    <text evidence="4">The sequence shown here is derived from an EMBL/GenBank/DDBJ whole genome shotgun (WGS) entry which is preliminary data.</text>
</comment>
<keyword evidence="2" id="KW-0012">Acyltransferase</keyword>
<protein>
    <submittedName>
        <fullName evidence="4">Ribosomal protein S18 acetylase RimI-like enzyme</fullName>
    </submittedName>
</protein>
<dbReference type="Pfam" id="PF00583">
    <property type="entry name" value="Acetyltransf_1"/>
    <property type="match status" value="2"/>
</dbReference>
<keyword evidence="1" id="KW-0808">Transferase</keyword>
<keyword evidence="5" id="KW-1185">Reference proteome</keyword>
<evidence type="ECO:0000313" key="4">
    <source>
        <dbReference type="EMBL" id="MBE1611655.1"/>
    </source>
</evidence>
<dbReference type="AlphaFoldDB" id="A0A927RGY0"/>
<dbReference type="PROSITE" id="PS51186">
    <property type="entry name" value="GNAT"/>
    <property type="match status" value="2"/>
</dbReference>
<dbReference type="InterPro" id="IPR000182">
    <property type="entry name" value="GNAT_dom"/>
</dbReference>
<proteinExistence type="predicted"/>
<evidence type="ECO:0000313" key="5">
    <source>
        <dbReference type="Proteomes" id="UP000638648"/>
    </source>
</evidence>
<dbReference type="EMBL" id="JADBEM010000001">
    <property type="protein sequence ID" value="MBE1611655.1"/>
    <property type="molecule type" value="Genomic_DNA"/>
</dbReference>
<dbReference type="PANTHER" id="PTHR43877">
    <property type="entry name" value="AMINOALKYLPHOSPHONATE N-ACETYLTRANSFERASE-RELATED-RELATED"/>
    <property type="match status" value="1"/>
</dbReference>
<name>A0A927RGY0_9ACTN</name>
<keyword evidence="4" id="KW-0687">Ribonucleoprotein</keyword>
<organism evidence="4 5">
    <name type="scientific">Actinopolymorpha pittospori</name>
    <dbReference type="NCBI Taxonomy" id="648752"/>
    <lineage>
        <taxon>Bacteria</taxon>
        <taxon>Bacillati</taxon>
        <taxon>Actinomycetota</taxon>
        <taxon>Actinomycetes</taxon>
        <taxon>Propionibacteriales</taxon>
        <taxon>Actinopolymorphaceae</taxon>
        <taxon>Actinopolymorpha</taxon>
    </lineage>
</organism>
<dbReference type="GO" id="GO:0005840">
    <property type="term" value="C:ribosome"/>
    <property type="evidence" value="ECO:0007669"/>
    <property type="project" value="UniProtKB-KW"/>
</dbReference>
<evidence type="ECO:0000256" key="1">
    <source>
        <dbReference type="ARBA" id="ARBA00022679"/>
    </source>
</evidence>
<keyword evidence="4" id="KW-0689">Ribosomal protein</keyword>
<dbReference type="InterPro" id="IPR016181">
    <property type="entry name" value="Acyl_CoA_acyltransferase"/>
</dbReference>
<gene>
    <name evidence="4" type="ORF">HEB94_008503</name>
</gene>
<feature type="domain" description="N-acetyltransferase" evidence="3">
    <location>
        <begin position="3"/>
        <end position="163"/>
    </location>
</feature>
<evidence type="ECO:0000256" key="2">
    <source>
        <dbReference type="ARBA" id="ARBA00023315"/>
    </source>
</evidence>
<dbReference type="SUPFAM" id="SSF55729">
    <property type="entry name" value="Acyl-CoA N-acyltransferases (Nat)"/>
    <property type="match status" value="2"/>
</dbReference>
<dbReference type="GO" id="GO:0016747">
    <property type="term" value="F:acyltransferase activity, transferring groups other than amino-acyl groups"/>
    <property type="evidence" value="ECO:0007669"/>
    <property type="project" value="InterPro"/>
</dbReference>